<name>A0AB33KL19_9ACTN</name>
<dbReference type="EMBL" id="AP035884">
    <property type="protein sequence ID" value="BFP53445.1"/>
    <property type="molecule type" value="Genomic_DNA"/>
</dbReference>
<evidence type="ECO:0000256" key="1">
    <source>
        <dbReference type="SAM" id="MobiDB-lite"/>
    </source>
</evidence>
<dbReference type="KEGG" id="stcm:SCMC78_32520"/>
<gene>
    <name evidence="2" type="ORF">SCMC78_32520</name>
</gene>
<feature type="region of interest" description="Disordered" evidence="1">
    <location>
        <begin position="26"/>
        <end position="74"/>
    </location>
</feature>
<organism evidence="2">
    <name type="scientific">Streptomyces sp. CMC78</name>
    <dbReference type="NCBI Taxonomy" id="3231512"/>
    <lineage>
        <taxon>Bacteria</taxon>
        <taxon>Bacillati</taxon>
        <taxon>Actinomycetota</taxon>
        <taxon>Actinomycetes</taxon>
        <taxon>Kitasatosporales</taxon>
        <taxon>Streptomycetaceae</taxon>
        <taxon>Streptomyces</taxon>
    </lineage>
</organism>
<sequence>MNRLTLASRASAVSLRCRSASRLMDRASPLPPATAGRGRSVGSSSWSGSPASVVRQKSSWRETVLSGSLSPPSRACCHSVKSAYCTGSGCLRGALPDSRAV</sequence>
<reference evidence="2" key="1">
    <citation type="submission" date="2024-07" db="EMBL/GenBank/DDBJ databases">
        <title>Complete genome sequences of cellulolytic bacteria, Kitasatospora sp. CMC57 and Streptomyces sp. CMC78, isolated from Japanese agricultural soil.</title>
        <authorList>
            <person name="Hashimoto T."/>
            <person name="Ito M."/>
            <person name="Iwamoto M."/>
            <person name="Fukahori D."/>
            <person name="Shoda T."/>
            <person name="Sakoda M."/>
            <person name="Morohoshi T."/>
            <person name="Mitsuboshi M."/>
            <person name="Nishizawa T."/>
        </authorList>
    </citation>
    <scope>NUCLEOTIDE SEQUENCE</scope>
    <source>
        <strain evidence="2">CMC78</strain>
    </source>
</reference>
<proteinExistence type="predicted"/>
<evidence type="ECO:0000313" key="2">
    <source>
        <dbReference type="EMBL" id="BFP53445.1"/>
    </source>
</evidence>
<feature type="compositionally biased region" description="Low complexity" evidence="1">
    <location>
        <begin position="33"/>
        <end position="55"/>
    </location>
</feature>
<dbReference type="AlphaFoldDB" id="A0AB33KL19"/>
<accession>A0AB33KL19</accession>
<protein>
    <recommendedName>
        <fullName evidence="3">Secreted protein</fullName>
    </recommendedName>
</protein>
<evidence type="ECO:0008006" key="3">
    <source>
        <dbReference type="Google" id="ProtNLM"/>
    </source>
</evidence>